<accession>A0A1S2LNL2</accession>
<dbReference type="AlphaFoldDB" id="A0A1S2LNL2"/>
<dbReference type="EMBL" id="MLQQ01000010">
    <property type="protein sequence ID" value="OIJ14112.1"/>
    <property type="molecule type" value="Genomic_DNA"/>
</dbReference>
<keyword evidence="1" id="KW-0812">Transmembrane</keyword>
<keyword evidence="1" id="KW-0472">Membrane</keyword>
<feature type="transmembrane region" description="Helical" evidence="1">
    <location>
        <begin position="44"/>
        <end position="68"/>
    </location>
</feature>
<proteinExistence type="predicted"/>
<name>A0A1S2LNL2_9BACI</name>
<dbReference type="Proteomes" id="UP000180098">
    <property type="component" value="Unassembled WGS sequence"/>
</dbReference>
<evidence type="ECO:0000313" key="3">
    <source>
        <dbReference type="Proteomes" id="UP000180098"/>
    </source>
</evidence>
<dbReference type="OrthoDB" id="1902994at2"/>
<evidence type="ECO:0000313" key="2">
    <source>
        <dbReference type="EMBL" id="OIJ14112.1"/>
    </source>
</evidence>
<dbReference type="PANTHER" id="PTHR40078:SF1">
    <property type="entry name" value="INTEGRAL MEMBRANE PROTEIN"/>
    <property type="match status" value="1"/>
</dbReference>
<feature type="transmembrane region" description="Helical" evidence="1">
    <location>
        <begin position="12"/>
        <end position="32"/>
    </location>
</feature>
<organism evidence="2 3">
    <name type="scientific">Anaerobacillus arseniciselenatis</name>
    <dbReference type="NCBI Taxonomy" id="85682"/>
    <lineage>
        <taxon>Bacteria</taxon>
        <taxon>Bacillati</taxon>
        <taxon>Bacillota</taxon>
        <taxon>Bacilli</taxon>
        <taxon>Bacillales</taxon>
        <taxon>Bacillaceae</taxon>
        <taxon>Anaerobacillus</taxon>
    </lineage>
</organism>
<dbReference type="RefSeq" id="WP_071312807.1">
    <property type="nucleotide sequence ID" value="NZ_MLQQ01000010.1"/>
</dbReference>
<protein>
    <submittedName>
        <fullName evidence="2">Membrane protein</fullName>
    </submittedName>
</protein>
<dbReference type="InterPro" id="IPR038750">
    <property type="entry name" value="YczE/YyaS-like"/>
</dbReference>
<keyword evidence="3" id="KW-1185">Reference proteome</keyword>
<dbReference type="Pfam" id="PF19700">
    <property type="entry name" value="DUF6198"/>
    <property type="match status" value="1"/>
</dbReference>
<evidence type="ECO:0000256" key="1">
    <source>
        <dbReference type="SAM" id="Phobius"/>
    </source>
</evidence>
<gene>
    <name evidence="2" type="ORF">BKP35_07890</name>
</gene>
<dbReference type="PANTHER" id="PTHR40078">
    <property type="entry name" value="INTEGRAL MEMBRANE PROTEIN-RELATED"/>
    <property type="match status" value="1"/>
</dbReference>
<keyword evidence="1" id="KW-1133">Transmembrane helix</keyword>
<reference evidence="2 3" key="1">
    <citation type="submission" date="2016-10" db="EMBL/GenBank/DDBJ databases">
        <title>Draft genome sequences of four alkaliphilic bacteria belonging to the Anaerobacillus genus.</title>
        <authorList>
            <person name="Bassil N.M."/>
            <person name="Lloyd J.R."/>
        </authorList>
    </citation>
    <scope>NUCLEOTIDE SEQUENCE [LARGE SCALE GENOMIC DNA]</scope>
    <source>
        <strain evidence="2 3">DSM 15340</strain>
    </source>
</reference>
<sequence>MSTNVKRGISFILGLFILSFGISLTILSRLGAGAWDALNVGLSNVVGFTVGTWVILVGFILIFINAILLKKKPEFIAMITVFIIGYFIDFWLIIAFPNFYPATFIWQLVVLLVGVILMGFGIATYLQAKFAIIPIDRLMMAVQFRLKVSLMVGKTIGEVTALIFAFIFGGPIGIGTVIVTFSIGPLIQMFFPHLEKWVHGVS</sequence>
<feature type="transmembrane region" description="Helical" evidence="1">
    <location>
        <begin position="75"/>
        <end position="98"/>
    </location>
</feature>
<feature type="transmembrane region" description="Helical" evidence="1">
    <location>
        <begin position="162"/>
        <end position="187"/>
    </location>
</feature>
<comment type="caution">
    <text evidence="2">The sequence shown here is derived from an EMBL/GenBank/DDBJ whole genome shotgun (WGS) entry which is preliminary data.</text>
</comment>
<feature type="transmembrane region" description="Helical" evidence="1">
    <location>
        <begin position="104"/>
        <end position="126"/>
    </location>
</feature>